<protein>
    <submittedName>
        <fullName evidence="1">Uncharacterized protein</fullName>
    </submittedName>
</protein>
<sequence length="60" mass="6857">MDIEVLVSTENDKDFENNMVSISALRSGWPSRSIAPRLFVIWFADRQLTGRGPGDRPFFL</sequence>
<organism evidence="1">
    <name type="scientific">Pseudomonas phage PACT201</name>
    <dbReference type="NCBI Taxonomy" id="3230130"/>
    <lineage>
        <taxon>Viruses</taxon>
    </lineage>
</organism>
<reference evidence="1" key="1">
    <citation type="submission" date="2024-06" db="EMBL/GenBank/DDBJ databases">
        <authorList>
            <person name="Yerushalmy O."/>
            <person name="Alkalay-Oren S."/>
            <person name="Coppenhagn-Glazer S."/>
            <person name="Hazan R."/>
        </authorList>
    </citation>
    <scope>NUCLEOTIDE SEQUENCE</scope>
</reference>
<name>A0AAU8GV07_9VIRU</name>
<proteinExistence type="predicted"/>
<dbReference type="EMBL" id="PP931175">
    <property type="protein sequence ID" value="XCH45262.1"/>
    <property type="molecule type" value="Genomic_DNA"/>
</dbReference>
<evidence type="ECO:0000313" key="1">
    <source>
        <dbReference type="EMBL" id="XCH45262.1"/>
    </source>
</evidence>
<accession>A0AAU8GV07</accession>